<dbReference type="GO" id="GO:0003723">
    <property type="term" value="F:RNA binding"/>
    <property type="evidence" value="ECO:0007669"/>
    <property type="project" value="InterPro"/>
</dbReference>
<dbReference type="Gene3D" id="1.10.1790.10">
    <property type="entry name" value="PRD domain"/>
    <property type="match status" value="2"/>
</dbReference>
<dbReference type="InterPro" id="IPR004341">
    <property type="entry name" value="CAT_RNA-bd_dom"/>
</dbReference>
<protein>
    <submittedName>
        <fullName evidence="3">PRD domain-containing protein</fullName>
    </submittedName>
</protein>
<sequence length="281" mass="31992">MEFIKNYNNNAALVKDDQGQEWIVTGKGVGFGLKPGMQVPEAKIERRFASEKDEEVEPDVVAGITPKAFEATDQIVKKMADEYQLSFTGYQYFALADHIDFAVKRTLDGGAAPDGMVAWEGAKLFAKEYRMAQEAVEIIEEVTHIEMAKSEAIYLMYHFINAESDGTKLQDTVRLAQYITGIVNIIQFQYGVTLDEGSFNYQRFVGHMRALMVRKIVGSKDTAELDPAILSLMEAKYPEEKETVDRIQTYLQNKAGWTLTPDDRVYLILHIWRVTHRDEEE</sequence>
<reference evidence="3 4" key="1">
    <citation type="submission" date="2019-08" db="EMBL/GenBank/DDBJ databases">
        <title>In-depth cultivation of the pig gut microbiome towards novel bacterial diversity and tailored functional studies.</title>
        <authorList>
            <person name="Wylensek D."/>
            <person name="Hitch T.C.A."/>
            <person name="Clavel T."/>
        </authorList>
    </citation>
    <scope>NUCLEOTIDE SEQUENCE [LARGE SCALE GENOMIC DNA]</scope>
    <source>
        <strain evidence="3 4">WCA-470BD-2E</strain>
    </source>
</reference>
<dbReference type="SMART" id="SM01061">
    <property type="entry name" value="CAT_RBD"/>
    <property type="match status" value="1"/>
</dbReference>
<dbReference type="GO" id="GO:0006355">
    <property type="term" value="P:regulation of DNA-templated transcription"/>
    <property type="evidence" value="ECO:0007669"/>
    <property type="project" value="InterPro"/>
</dbReference>
<dbReference type="PANTHER" id="PTHR30185:SF15">
    <property type="entry name" value="CRYPTIC BETA-GLUCOSIDE BGL OPERON ANTITERMINATOR"/>
    <property type="match status" value="1"/>
</dbReference>
<dbReference type="InterPro" id="IPR036650">
    <property type="entry name" value="CAT_RNA-bd_dom_sf"/>
</dbReference>
<proteinExistence type="predicted"/>
<dbReference type="EMBL" id="VUMW01000001">
    <property type="protein sequence ID" value="MST78946.1"/>
    <property type="molecule type" value="Genomic_DNA"/>
</dbReference>
<dbReference type="SUPFAM" id="SSF63520">
    <property type="entry name" value="PTS-regulatory domain, PRD"/>
    <property type="match status" value="2"/>
</dbReference>
<dbReference type="InterPro" id="IPR050661">
    <property type="entry name" value="BglG_antiterminators"/>
</dbReference>
<gene>
    <name evidence="3" type="ORF">FYJ61_00280</name>
</gene>
<dbReference type="Gene3D" id="2.30.24.10">
    <property type="entry name" value="CAT RNA-binding domain"/>
    <property type="match status" value="1"/>
</dbReference>
<evidence type="ECO:0000259" key="2">
    <source>
        <dbReference type="PROSITE" id="PS51372"/>
    </source>
</evidence>
<dbReference type="SUPFAM" id="SSF50151">
    <property type="entry name" value="SacY-like RNA-binding domain"/>
    <property type="match status" value="1"/>
</dbReference>
<dbReference type="AlphaFoldDB" id="A0A844FKK6"/>
<dbReference type="PROSITE" id="PS51372">
    <property type="entry name" value="PRD_2"/>
    <property type="match status" value="2"/>
</dbReference>
<evidence type="ECO:0000313" key="4">
    <source>
        <dbReference type="Proteomes" id="UP000452141"/>
    </source>
</evidence>
<dbReference type="PANTHER" id="PTHR30185">
    <property type="entry name" value="CRYPTIC BETA-GLUCOSIDE BGL OPERON ANTITERMINATOR"/>
    <property type="match status" value="1"/>
</dbReference>
<dbReference type="Pfam" id="PF03123">
    <property type="entry name" value="CAT_RBD"/>
    <property type="match status" value="1"/>
</dbReference>
<feature type="domain" description="PRD" evidence="2">
    <location>
        <begin position="170"/>
        <end position="281"/>
    </location>
</feature>
<dbReference type="RefSeq" id="WP_154486167.1">
    <property type="nucleotide sequence ID" value="NZ_VUMW01000001.1"/>
</dbReference>
<accession>A0A844FKK6</accession>
<dbReference type="Proteomes" id="UP000452141">
    <property type="component" value="Unassembled WGS sequence"/>
</dbReference>
<keyword evidence="1" id="KW-0677">Repeat</keyword>
<evidence type="ECO:0000256" key="1">
    <source>
        <dbReference type="ARBA" id="ARBA00022737"/>
    </source>
</evidence>
<feature type="domain" description="PRD" evidence="2">
    <location>
        <begin position="63"/>
        <end position="169"/>
    </location>
</feature>
<name>A0A844FKK6_9LACO</name>
<dbReference type="Pfam" id="PF00874">
    <property type="entry name" value="PRD"/>
    <property type="match status" value="2"/>
</dbReference>
<organism evidence="3 4">
    <name type="scientific">Lactobacillus equicursoris</name>
    <dbReference type="NCBI Taxonomy" id="420645"/>
    <lineage>
        <taxon>Bacteria</taxon>
        <taxon>Bacillati</taxon>
        <taxon>Bacillota</taxon>
        <taxon>Bacilli</taxon>
        <taxon>Lactobacillales</taxon>
        <taxon>Lactobacillaceae</taxon>
        <taxon>Lactobacillus</taxon>
    </lineage>
</organism>
<dbReference type="InterPro" id="IPR011608">
    <property type="entry name" value="PRD"/>
</dbReference>
<dbReference type="InterPro" id="IPR036634">
    <property type="entry name" value="PRD_sf"/>
</dbReference>
<evidence type="ECO:0000313" key="3">
    <source>
        <dbReference type="EMBL" id="MST78946.1"/>
    </source>
</evidence>
<comment type="caution">
    <text evidence="3">The sequence shown here is derived from an EMBL/GenBank/DDBJ whole genome shotgun (WGS) entry which is preliminary data.</text>
</comment>